<dbReference type="PANTHER" id="PTHR39431">
    <property type="entry name" value="FRPA/C-RELATED PROTEIN"/>
    <property type="match status" value="1"/>
</dbReference>
<dbReference type="PANTHER" id="PTHR39431:SF1">
    <property type="entry name" value="FRPA_C-RELATED PROTEIN"/>
    <property type="match status" value="1"/>
</dbReference>
<sequence length="371" mass="40048">MFGQINISNSPADATERYVAATPNVVTNVVDEAKSTAQLEEDITRTRSIIDNIEISQEANERLKSTVEEFDKPVFEFQSSALDVLNLMKPALSDAQKRMNNEAFIVLAMMGIPPEKAREIANSMTGNTPEGLAVSNLDGTAASVSAQELSLNATNETSVISAGGMSIVSQSFKLDLTQLESRFSKIKGSANISISEFRAQIEMIRIEITQVYQKDPLILDLDGDGITTSHVNDNKHFDIDGDGTIDQTAWVGGNDALLALDRNDDGIINDGTELFGDQNGAKDGFAELAKYDDNNDGVIDNKDKVFSSLVLLRADGSQGSLENEGIKSISLTMITPLDQRLIGGDLVAKSQFERDDGTTGTVGEVLFDVRA</sequence>
<accession>A0ABR5Y195</accession>
<gene>
    <name evidence="1" type="ORF">AUP40_17910</name>
</gene>
<dbReference type="Proteomes" id="UP000076167">
    <property type="component" value="Unassembled WGS sequence"/>
</dbReference>
<evidence type="ECO:0000313" key="2">
    <source>
        <dbReference type="Proteomes" id="UP000076167"/>
    </source>
</evidence>
<comment type="caution">
    <text evidence="1">The sequence shown here is derived from an EMBL/GenBank/DDBJ whole genome shotgun (WGS) entry which is preliminary data.</text>
</comment>
<name>A0ABR5Y195_9PROT</name>
<reference evidence="1 2" key="1">
    <citation type="submission" date="2015-12" db="EMBL/GenBank/DDBJ databases">
        <title>Genome sequence of Thalassospira xiamenensis MCCC 1A03005.</title>
        <authorList>
            <person name="Lu L."/>
            <person name="Lai Q."/>
            <person name="Shao Z."/>
            <person name="Qian P."/>
        </authorList>
    </citation>
    <scope>NUCLEOTIDE SEQUENCE [LARGE SCALE GENOMIC DNA]</scope>
    <source>
        <strain evidence="1 2">MCCC 1A03005</strain>
    </source>
</reference>
<protein>
    <submittedName>
        <fullName evidence="1">Uncharacterized protein</fullName>
    </submittedName>
</protein>
<keyword evidence="2" id="KW-1185">Reference proteome</keyword>
<evidence type="ECO:0000313" key="1">
    <source>
        <dbReference type="EMBL" id="KZD03308.1"/>
    </source>
</evidence>
<dbReference type="EMBL" id="LPXL01000028">
    <property type="protein sequence ID" value="KZD03308.1"/>
    <property type="molecule type" value="Genomic_DNA"/>
</dbReference>
<dbReference type="RefSeq" id="WP_063094302.1">
    <property type="nucleotide sequence ID" value="NZ_DFMA01000016.1"/>
</dbReference>
<organism evidence="1 2">
    <name type="scientific">Thalassospira xiamenensis</name>
    <dbReference type="NCBI Taxonomy" id="220697"/>
    <lineage>
        <taxon>Bacteria</taxon>
        <taxon>Pseudomonadati</taxon>
        <taxon>Pseudomonadota</taxon>
        <taxon>Alphaproteobacteria</taxon>
        <taxon>Rhodospirillales</taxon>
        <taxon>Thalassospiraceae</taxon>
        <taxon>Thalassospira</taxon>
    </lineage>
</organism>
<proteinExistence type="predicted"/>